<evidence type="ECO:0000313" key="1">
    <source>
        <dbReference type="EMBL" id="KAJ7321737.1"/>
    </source>
</evidence>
<organism evidence="1 2">
    <name type="scientific">Desmophyllum pertusum</name>
    <dbReference type="NCBI Taxonomy" id="174260"/>
    <lineage>
        <taxon>Eukaryota</taxon>
        <taxon>Metazoa</taxon>
        <taxon>Cnidaria</taxon>
        <taxon>Anthozoa</taxon>
        <taxon>Hexacorallia</taxon>
        <taxon>Scleractinia</taxon>
        <taxon>Caryophylliina</taxon>
        <taxon>Caryophylliidae</taxon>
        <taxon>Desmophyllum</taxon>
    </lineage>
</organism>
<evidence type="ECO:0000313" key="2">
    <source>
        <dbReference type="Proteomes" id="UP001163046"/>
    </source>
</evidence>
<dbReference type="EMBL" id="MU827825">
    <property type="protein sequence ID" value="KAJ7321737.1"/>
    <property type="molecule type" value="Genomic_DNA"/>
</dbReference>
<name>A0A9W9Y7X2_9CNID</name>
<sequence length="216" mass="23545">MEGLLASIHATAVELITVSRFNADDLLAVLQAVCGFASAAVDNDLLGLVDAALGIAFSVGEHRCPIGTLENNAETLKKRLAFGKSYQALKDSSDLDFDQVDVESVPEVMQANLEMNKEGLAADLVCLLEVQSRPQDKAELQKLMEHYFVSGAARIDLIAKVMDLDNDLGGLIFDIPLLEETEEALTTLTEPTGRLVWIGWRVRGVGWELSRSIVLF</sequence>
<proteinExistence type="predicted"/>
<comment type="caution">
    <text evidence="1">The sequence shown here is derived from an EMBL/GenBank/DDBJ whole genome shotgun (WGS) entry which is preliminary data.</text>
</comment>
<reference evidence="1" key="1">
    <citation type="submission" date="2023-01" db="EMBL/GenBank/DDBJ databases">
        <title>Genome assembly of the deep-sea coral Lophelia pertusa.</title>
        <authorList>
            <person name="Herrera S."/>
            <person name="Cordes E."/>
        </authorList>
    </citation>
    <scope>NUCLEOTIDE SEQUENCE</scope>
    <source>
        <strain evidence="1">USNM1676648</strain>
        <tissue evidence="1">Polyp</tissue>
    </source>
</reference>
<dbReference type="Proteomes" id="UP001163046">
    <property type="component" value="Unassembled WGS sequence"/>
</dbReference>
<protein>
    <submittedName>
        <fullName evidence="1">Uncharacterized protein</fullName>
    </submittedName>
</protein>
<keyword evidence="2" id="KW-1185">Reference proteome</keyword>
<accession>A0A9W9Y7X2</accession>
<gene>
    <name evidence="1" type="ORF">OS493_034357</name>
</gene>
<dbReference type="AlphaFoldDB" id="A0A9W9Y7X2"/>